<keyword evidence="2" id="KW-1003">Cell membrane</keyword>
<dbReference type="Gene3D" id="1.20.1250.20">
    <property type="entry name" value="MFS general substrate transporter like domains"/>
    <property type="match status" value="1"/>
</dbReference>
<name>A0A4J1X9Y3_STREE</name>
<reference evidence="7" key="1">
    <citation type="submission" date="2019-04" db="EMBL/GenBank/DDBJ databases">
        <authorList>
            <consortium name="Pathogen Informatics"/>
        </authorList>
    </citation>
    <scope>NUCLEOTIDE SEQUENCE</scope>
    <source>
        <strain evidence="7">GPSC62</strain>
    </source>
</reference>
<feature type="transmembrane region" description="Helical" evidence="6">
    <location>
        <begin position="12"/>
        <end position="35"/>
    </location>
</feature>
<evidence type="ECO:0000256" key="5">
    <source>
        <dbReference type="ARBA" id="ARBA00023136"/>
    </source>
</evidence>
<evidence type="ECO:0000256" key="4">
    <source>
        <dbReference type="ARBA" id="ARBA00022989"/>
    </source>
</evidence>
<proteinExistence type="predicted"/>
<feature type="transmembrane region" description="Helical" evidence="6">
    <location>
        <begin position="41"/>
        <end position="63"/>
    </location>
</feature>
<feature type="transmembrane region" description="Helical" evidence="6">
    <location>
        <begin position="276"/>
        <end position="297"/>
    </location>
</feature>
<keyword evidence="5 6" id="KW-0472">Membrane</keyword>
<keyword evidence="4 6" id="KW-1133">Transmembrane helix</keyword>
<feature type="transmembrane region" description="Helical" evidence="6">
    <location>
        <begin position="238"/>
        <end position="264"/>
    </location>
</feature>
<dbReference type="AlphaFoldDB" id="A0A4J1X9Y3"/>
<dbReference type="GO" id="GO:0005886">
    <property type="term" value="C:plasma membrane"/>
    <property type="evidence" value="ECO:0007669"/>
    <property type="project" value="UniProtKB-SubCell"/>
</dbReference>
<accession>A0A4J1X9Y3</accession>
<dbReference type="EMBL" id="CAATGY010000010">
    <property type="protein sequence ID" value="VNP78767.1"/>
    <property type="molecule type" value="Genomic_DNA"/>
</dbReference>
<feature type="transmembrane region" description="Helical" evidence="6">
    <location>
        <begin position="75"/>
        <end position="94"/>
    </location>
</feature>
<dbReference type="SUPFAM" id="SSF103473">
    <property type="entry name" value="MFS general substrate transporter"/>
    <property type="match status" value="1"/>
</dbReference>
<comment type="subcellular location">
    <subcellularLocation>
        <location evidence="1">Cell membrane</location>
        <topology evidence="1">Multi-pass membrane protein</topology>
    </subcellularLocation>
</comment>
<evidence type="ECO:0000313" key="7">
    <source>
        <dbReference type="EMBL" id="VNP78767.1"/>
    </source>
</evidence>
<dbReference type="PANTHER" id="PTHR23513">
    <property type="entry name" value="INTEGRAL MEMBRANE EFFLUX PROTEIN-RELATED"/>
    <property type="match status" value="1"/>
</dbReference>
<organism evidence="7">
    <name type="scientific">Streptococcus pneumoniae</name>
    <dbReference type="NCBI Taxonomy" id="1313"/>
    <lineage>
        <taxon>Bacteria</taxon>
        <taxon>Bacillati</taxon>
        <taxon>Bacillota</taxon>
        <taxon>Bacilli</taxon>
        <taxon>Lactobacillales</taxon>
        <taxon>Streptococcaceae</taxon>
        <taxon>Streptococcus</taxon>
    </lineage>
</organism>
<feature type="transmembrane region" description="Helical" evidence="6">
    <location>
        <begin position="169"/>
        <end position="190"/>
    </location>
</feature>
<feature type="transmembrane region" description="Helical" evidence="6">
    <location>
        <begin position="145"/>
        <end position="163"/>
    </location>
</feature>
<keyword evidence="3 6" id="KW-0812">Transmembrane</keyword>
<evidence type="ECO:0000256" key="1">
    <source>
        <dbReference type="ARBA" id="ARBA00004651"/>
    </source>
</evidence>
<gene>
    <name evidence="7" type="ORF">SAMEA2696415_00878</name>
</gene>
<sequence length="307" mass="34028">MKLLFRNPAYRILTLSRFFNAFGASIFNLVFIVYASTLSQASFAVAMANIVMILPTLFTVFVGIRADYTRDKVKWMVYSGLFQAVLFFLAALVVQQASLFAFSSLCLINVISDVISDFAGGLRMPLIKEKVAEDDLMEAYSFSQFITYISAIGGQAFGVWLLALSVNNFSLVAGINACFFLVSATILFLGKSKLSLSMSSADGENLKNEKLSIKDQFLTIYRNLRLVFLKSGQKNFGFMLFAVLLINSLGGALGGIYNIFFLSYSLLNFSYTEALFINQFCVLVAVIISSLTGNDYFGKQSLPRLMM</sequence>
<dbReference type="InterPro" id="IPR036259">
    <property type="entry name" value="MFS_trans_sf"/>
</dbReference>
<evidence type="ECO:0000256" key="6">
    <source>
        <dbReference type="SAM" id="Phobius"/>
    </source>
</evidence>
<protein>
    <submittedName>
        <fullName evidence="7">Major facilitator superfamily permease</fullName>
    </submittedName>
</protein>
<evidence type="ECO:0000256" key="2">
    <source>
        <dbReference type="ARBA" id="ARBA00022475"/>
    </source>
</evidence>
<dbReference type="PANTHER" id="PTHR23513:SF6">
    <property type="entry name" value="MAJOR FACILITATOR SUPERFAMILY ASSOCIATED DOMAIN-CONTAINING PROTEIN"/>
    <property type="match status" value="1"/>
</dbReference>
<evidence type="ECO:0000256" key="3">
    <source>
        <dbReference type="ARBA" id="ARBA00022692"/>
    </source>
</evidence>